<organism evidence="6">
    <name type="scientific">Mastigamoeba balamuthi</name>
    <name type="common">Phreatamoeba balamuthi</name>
    <dbReference type="NCBI Taxonomy" id="108607"/>
    <lineage>
        <taxon>Eukaryota</taxon>
        <taxon>Amoebozoa</taxon>
        <taxon>Evosea</taxon>
        <taxon>Archamoebae</taxon>
        <taxon>Mastigamoebida</taxon>
        <taxon>Mastigamoebidae</taxon>
        <taxon>Mastigamoeba</taxon>
    </lineage>
</organism>
<dbReference type="PRINTS" id="PR00094">
    <property type="entry name" value="ADENYLTKNASE"/>
</dbReference>
<dbReference type="InterPro" id="IPR000850">
    <property type="entry name" value="Adenylat/UMP-CMP_kin"/>
</dbReference>
<evidence type="ECO:0000313" key="6">
    <source>
        <dbReference type="EMBL" id="AIW49871.1"/>
    </source>
</evidence>
<dbReference type="PANTHER" id="PTHR23359">
    <property type="entry name" value="NUCLEOTIDE KINASE"/>
    <property type="match status" value="1"/>
</dbReference>
<dbReference type="VEuPathDB" id="AmoebaDB:MBAL_012415"/>
<dbReference type="InterPro" id="IPR006259">
    <property type="entry name" value="Adenyl_kin_sub"/>
</dbReference>
<dbReference type="EC" id="2.7.4.3" evidence="6"/>
<dbReference type="HAMAP" id="MF_00235">
    <property type="entry name" value="Adenylate_kinase_Adk"/>
    <property type="match status" value="1"/>
</dbReference>
<dbReference type="CDD" id="cd01428">
    <property type="entry name" value="ADK"/>
    <property type="match status" value="1"/>
</dbReference>
<dbReference type="InterPro" id="IPR033690">
    <property type="entry name" value="Adenylat_kinase_CS"/>
</dbReference>
<reference evidence="6" key="1">
    <citation type="journal article" date="2015" name="Mol. Biol. Evol.">
        <title>Lateral gene transfer and gene duplication played a key role in the evolution of Mastigamoeba balamuthi hydrogenosomes.</title>
        <authorList>
            <person name="Nyvltova E."/>
            <person name="Stairs C.W."/>
            <person name="Hrdy I."/>
            <person name="Ridl J."/>
            <person name="Mach J."/>
            <person name="Paces J."/>
            <person name="Roger A.J."/>
            <person name="Tachezy J."/>
        </authorList>
    </citation>
    <scope>NUCLEOTIDE SEQUENCE</scope>
    <source>
        <strain evidence="6">ATCC 30984</strain>
    </source>
</reference>
<dbReference type="InterPro" id="IPR007862">
    <property type="entry name" value="Adenylate_kinase_lid-dom"/>
</dbReference>
<evidence type="ECO:0000256" key="2">
    <source>
        <dbReference type="ARBA" id="ARBA00022741"/>
    </source>
</evidence>
<dbReference type="AlphaFoldDB" id="A0A0B4R3B3"/>
<sequence length="261" mass="28061">MRAMTIVLNLARVRSLRSRMSDRAEQRDASNNLWATSYLDLRGQMATTKKAVRVVLLGPPGAGKGTAASGIVSEFGVPQISTGDMLRAAVAAGTRTGLEAKQYMDAGKLVPDTTIVAVVQERISQPDCASGFILDGFPRTVPQAEALDKALAVLSFEVEDEDLVARLGGRRTCAKCGAPYHLRNMPPRVAGVCDKCGGQLVQRADDNEATIRKRLETFHAQTAPVAEYYRKSGGLLVRLDGSRRASEVQVDVSAALRRACC</sequence>
<dbReference type="NCBIfam" id="NF001381">
    <property type="entry name" value="PRK00279.1-3"/>
    <property type="match status" value="1"/>
</dbReference>
<dbReference type="Gene3D" id="3.40.50.300">
    <property type="entry name" value="P-loop containing nucleotide triphosphate hydrolases"/>
    <property type="match status" value="1"/>
</dbReference>
<proteinExistence type="evidence at transcript level"/>
<name>A0A0B4R3B3_MASBA</name>
<dbReference type="InterPro" id="IPR027417">
    <property type="entry name" value="P-loop_NTPase"/>
</dbReference>
<keyword evidence="2" id="KW-0547">Nucleotide-binding</keyword>
<dbReference type="Pfam" id="PF05191">
    <property type="entry name" value="ADK_lid"/>
    <property type="match status" value="1"/>
</dbReference>
<keyword evidence="1 4" id="KW-0808">Transferase</keyword>
<dbReference type="GO" id="GO:0005524">
    <property type="term" value="F:ATP binding"/>
    <property type="evidence" value="ECO:0007669"/>
    <property type="project" value="InterPro"/>
</dbReference>
<accession>A0A0B4R3B3</accession>
<feature type="domain" description="Adenylate kinase active site lid" evidence="5">
    <location>
        <begin position="170"/>
        <end position="205"/>
    </location>
</feature>
<evidence type="ECO:0000256" key="4">
    <source>
        <dbReference type="RuleBase" id="RU003330"/>
    </source>
</evidence>
<evidence type="ECO:0000259" key="5">
    <source>
        <dbReference type="Pfam" id="PF05191"/>
    </source>
</evidence>
<dbReference type="Pfam" id="PF00406">
    <property type="entry name" value="ADK"/>
    <property type="match status" value="1"/>
</dbReference>
<protein>
    <submittedName>
        <fullName evidence="6">Mitochondrial adenylate kinase</fullName>
        <ecNumber evidence="6">2.7.4.3</ecNumber>
    </submittedName>
</protein>
<dbReference type="NCBIfam" id="NF001380">
    <property type="entry name" value="PRK00279.1-2"/>
    <property type="match status" value="1"/>
</dbReference>
<dbReference type="SUPFAM" id="SSF52540">
    <property type="entry name" value="P-loop containing nucleoside triphosphate hydrolases"/>
    <property type="match status" value="1"/>
</dbReference>
<dbReference type="GO" id="GO:0004017">
    <property type="term" value="F:AMP kinase activity"/>
    <property type="evidence" value="ECO:0007669"/>
    <property type="project" value="UniProtKB-EC"/>
</dbReference>
<dbReference type="PROSITE" id="PS00113">
    <property type="entry name" value="ADENYLATE_KINASE"/>
    <property type="match status" value="1"/>
</dbReference>
<keyword evidence="3 4" id="KW-0418">Kinase</keyword>
<evidence type="ECO:0000256" key="1">
    <source>
        <dbReference type="ARBA" id="ARBA00022679"/>
    </source>
</evidence>
<evidence type="ECO:0000256" key="3">
    <source>
        <dbReference type="ARBA" id="ARBA00022777"/>
    </source>
</evidence>
<dbReference type="EMBL" id="KF941318">
    <property type="protein sequence ID" value="AIW49871.1"/>
    <property type="molecule type" value="mRNA"/>
</dbReference>
<dbReference type="FunFam" id="3.40.50.300:FF:000106">
    <property type="entry name" value="Adenylate kinase mitochondrial"/>
    <property type="match status" value="1"/>
</dbReference>
<dbReference type="NCBIfam" id="TIGR01351">
    <property type="entry name" value="adk"/>
    <property type="match status" value="1"/>
</dbReference>
<comment type="similarity">
    <text evidence="4">Belongs to the adenylate kinase family.</text>
</comment>